<comment type="caution">
    <text evidence="5">The sequence shown here is derived from an EMBL/GenBank/DDBJ whole genome shotgun (WGS) entry which is preliminary data.</text>
</comment>
<dbReference type="InterPro" id="IPR013819">
    <property type="entry name" value="LipOase_C"/>
</dbReference>
<accession>A0A2K3KIR5</accession>
<dbReference type="InterPro" id="IPR000907">
    <property type="entry name" value="LipOase"/>
</dbReference>
<reference evidence="5 6" key="1">
    <citation type="journal article" date="2014" name="Am. J. Bot.">
        <title>Genome assembly and annotation for red clover (Trifolium pratense; Fabaceae).</title>
        <authorList>
            <person name="Istvanek J."/>
            <person name="Jaros M."/>
            <person name="Krenek A."/>
            <person name="Repkova J."/>
        </authorList>
    </citation>
    <scope>NUCLEOTIDE SEQUENCE [LARGE SCALE GENOMIC DNA]</scope>
    <source>
        <strain evidence="6">cv. Tatra</strain>
        <tissue evidence="5">Young leaves</tissue>
    </source>
</reference>
<dbReference type="AlphaFoldDB" id="A0A2K3KIR5"/>
<feature type="non-terminal residue" evidence="5">
    <location>
        <position position="1"/>
    </location>
</feature>
<sequence length="114" mass="12613">EFPPKSKLDSAVYGDHTSTITKEHIQLNLEGLTVDEAIQNKTLFLLEHHDTIIPYLRLINSTSTKAYASRTILFLKNDGTLKPLAIELSLPHPEGDQFGVTSNVYLPAIEAIGI</sequence>
<feature type="domain" description="Lipoxygenase" evidence="4">
    <location>
        <begin position="1"/>
        <end position="114"/>
    </location>
</feature>
<dbReference type="EMBL" id="ASHM01098070">
    <property type="protein sequence ID" value="PNX66170.1"/>
    <property type="molecule type" value="Genomic_DNA"/>
</dbReference>
<reference evidence="5 6" key="2">
    <citation type="journal article" date="2017" name="Front. Plant Sci.">
        <title>Gene Classification and Mining of Molecular Markers Useful in Red Clover (Trifolium pratense) Breeding.</title>
        <authorList>
            <person name="Istvanek J."/>
            <person name="Dluhosova J."/>
            <person name="Dluhos P."/>
            <person name="Patkova L."/>
            <person name="Nedelnik J."/>
            <person name="Repkova J."/>
        </authorList>
    </citation>
    <scope>NUCLEOTIDE SEQUENCE [LARGE SCALE GENOMIC DNA]</scope>
    <source>
        <strain evidence="6">cv. Tatra</strain>
        <tissue evidence="5">Young leaves</tissue>
    </source>
</reference>
<dbReference type="GO" id="GO:0046872">
    <property type="term" value="F:metal ion binding"/>
    <property type="evidence" value="ECO:0007669"/>
    <property type="project" value="UniProtKB-KW"/>
</dbReference>
<dbReference type="Pfam" id="PF00305">
    <property type="entry name" value="Lipoxygenase"/>
    <property type="match status" value="1"/>
</dbReference>
<evidence type="ECO:0000313" key="5">
    <source>
        <dbReference type="EMBL" id="PNX66170.1"/>
    </source>
</evidence>
<dbReference type="PRINTS" id="PR00468">
    <property type="entry name" value="PLTLPOXGNASE"/>
</dbReference>
<dbReference type="STRING" id="57577.A0A2K3KIR5"/>
<dbReference type="Gene3D" id="3.10.450.60">
    <property type="match status" value="1"/>
</dbReference>
<dbReference type="GO" id="GO:0034440">
    <property type="term" value="P:lipid oxidation"/>
    <property type="evidence" value="ECO:0007669"/>
    <property type="project" value="InterPro"/>
</dbReference>
<evidence type="ECO:0000256" key="3">
    <source>
        <dbReference type="ARBA" id="ARBA00023002"/>
    </source>
</evidence>
<dbReference type="PANTHER" id="PTHR11771">
    <property type="entry name" value="LIPOXYGENASE"/>
    <property type="match status" value="1"/>
</dbReference>
<proteinExistence type="predicted"/>
<dbReference type="Proteomes" id="UP000236291">
    <property type="component" value="Unassembled WGS sequence"/>
</dbReference>
<keyword evidence="3" id="KW-0560">Oxidoreductase</keyword>
<keyword evidence="2" id="KW-0223">Dioxygenase</keyword>
<organism evidence="5 6">
    <name type="scientific">Trifolium pratense</name>
    <name type="common">Red clover</name>
    <dbReference type="NCBI Taxonomy" id="57577"/>
    <lineage>
        <taxon>Eukaryota</taxon>
        <taxon>Viridiplantae</taxon>
        <taxon>Streptophyta</taxon>
        <taxon>Embryophyta</taxon>
        <taxon>Tracheophyta</taxon>
        <taxon>Spermatophyta</taxon>
        <taxon>Magnoliopsida</taxon>
        <taxon>eudicotyledons</taxon>
        <taxon>Gunneridae</taxon>
        <taxon>Pentapetalae</taxon>
        <taxon>rosids</taxon>
        <taxon>fabids</taxon>
        <taxon>Fabales</taxon>
        <taxon>Fabaceae</taxon>
        <taxon>Papilionoideae</taxon>
        <taxon>50 kb inversion clade</taxon>
        <taxon>NPAAA clade</taxon>
        <taxon>Hologalegina</taxon>
        <taxon>IRL clade</taxon>
        <taxon>Trifolieae</taxon>
        <taxon>Trifolium</taxon>
    </lineage>
</organism>
<dbReference type="InterPro" id="IPR036226">
    <property type="entry name" value="LipOase_C_sf"/>
</dbReference>
<dbReference type="SUPFAM" id="SSF48484">
    <property type="entry name" value="Lipoxigenase"/>
    <property type="match status" value="1"/>
</dbReference>
<dbReference type="PROSITE" id="PS51393">
    <property type="entry name" value="LIPOXYGENASE_3"/>
    <property type="match status" value="1"/>
</dbReference>
<name>A0A2K3KIR5_TRIPR</name>
<evidence type="ECO:0000256" key="2">
    <source>
        <dbReference type="ARBA" id="ARBA00022964"/>
    </source>
</evidence>
<dbReference type="InterPro" id="IPR001246">
    <property type="entry name" value="LipOase_plant"/>
</dbReference>
<protein>
    <submittedName>
        <fullName evidence="5">Linoleate 9S-lipoxygenase</fullName>
    </submittedName>
</protein>
<dbReference type="GO" id="GO:0016702">
    <property type="term" value="F:oxidoreductase activity, acting on single donors with incorporation of molecular oxygen, incorporation of two atoms of oxygen"/>
    <property type="evidence" value="ECO:0007669"/>
    <property type="project" value="InterPro"/>
</dbReference>
<evidence type="ECO:0000259" key="4">
    <source>
        <dbReference type="PROSITE" id="PS51393"/>
    </source>
</evidence>
<evidence type="ECO:0000313" key="6">
    <source>
        <dbReference type="Proteomes" id="UP000236291"/>
    </source>
</evidence>
<keyword evidence="1" id="KW-0479">Metal-binding</keyword>
<evidence type="ECO:0000256" key="1">
    <source>
        <dbReference type="ARBA" id="ARBA00022723"/>
    </source>
</evidence>
<gene>
    <name evidence="5" type="ORF">L195_g054943</name>
</gene>